<organism evidence="2 3">
    <name type="scientific">Candidatus Ruania gallistercoris</name>
    <dbReference type="NCBI Taxonomy" id="2838746"/>
    <lineage>
        <taxon>Bacteria</taxon>
        <taxon>Bacillati</taxon>
        <taxon>Actinomycetota</taxon>
        <taxon>Actinomycetes</taxon>
        <taxon>Micrococcales</taxon>
        <taxon>Ruaniaceae</taxon>
        <taxon>Ruania</taxon>
    </lineage>
</organism>
<dbReference type="EMBL" id="DXBY01000347">
    <property type="protein sequence ID" value="HIZ38148.1"/>
    <property type="molecule type" value="Genomic_DNA"/>
</dbReference>
<gene>
    <name evidence="2" type="ORF">H9815_20415</name>
</gene>
<evidence type="ECO:0000259" key="1">
    <source>
        <dbReference type="Pfam" id="PF01882"/>
    </source>
</evidence>
<dbReference type="AlphaFoldDB" id="A0A9D2EIK8"/>
<evidence type="ECO:0000313" key="2">
    <source>
        <dbReference type="EMBL" id="HIZ38148.1"/>
    </source>
</evidence>
<accession>A0A9D2EIK8</accession>
<dbReference type="PANTHER" id="PTHR34351:SF1">
    <property type="entry name" value="SLR1927 PROTEIN"/>
    <property type="match status" value="1"/>
</dbReference>
<dbReference type="Pfam" id="PF01882">
    <property type="entry name" value="DUF58"/>
    <property type="match status" value="1"/>
</dbReference>
<sequence>MRPTARGLGLLLAGAVLAFLATSMHSATLGSLAALTLAAPVVALVWVAVHRIGWPRVDLHRTVQPSRPVSGEWAQVQLRSVPARLPAWTTLRERLRGEVERGGGNSTGYRLRPKRRGLLQLGPAVVLRTDPLQLMRWRHVSGSSTEVLVWPATTDVADLVRLWPQRHPRPSESGQPERSLDDLTLRDYRRGDDLRRIHWRSSARHGELLVRQDDPMVDTSLGLMLDLGPAEASPARATEWTVSACASLAVALLADGQEIQLALAPAREAVPVTEVPTALDAFARVGTGAPPLPETVGYGALVAVLRAPAPGLLGELAALTGSRQCLALLVDADVEASTDLAAAGWLVHSCTSGEEIAAMWSRTLEAWSHQ</sequence>
<evidence type="ECO:0000313" key="3">
    <source>
        <dbReference type="Proteomes" id="UP000824037"/>
    </source>
</evidence>
<reference evidence="2" key="2">
    <citation type="submission" date="2021-04" db="EMBL/GenBank/DDBJ databases">
        <authorList>
            <person name="Gilroy R."/>
        </authorList>
    </citation>
    <scope>NUCLEOTIDE SEQUENCE</scope>
    <source>
        <strain evidence="2">ChiGjej4B4-7305</strain>
    </source>
</reference>
<protein>
    <submittedName>
        <fullName evidence="2">DUF58 domain-containing protein</fullName>
    </submittedName>
</protein>
<proteinExistence type="predicted"/>
<dbReference type="PANTHER" id="PTHR34351">
    <property type="entry name" value="SLR1927 PROTEIN-RELATED"/>
    <property type="match status" value="1"/>
</dbReference>
<reference evidence="2" key="1">
    <citation type="journal article" date="2021" name="PeerJ">
        <title>Extensive microbial diversity within the chicken gut microbiome revealed by metagenomics and culture.</title>
        <authorList>
            <person name="Gilroy R."/>
            <person name="Ravi A."/>
            <person name="Getino M."/>
            <person name="Pursley I."/>
            <person name="Horton D.L."/>
            <person name="Alikhan N.F."/>
            <person name="Baker D."/>
            <person name="Gharbi K."/>
            <person name="Hall N."/>
            <person name="Watson M."/>
            <person name="Adriaenssens E.M."/>
            <person name="Foster-Nyarko E."/>
            <person name="Jarju S."/>
            <person name="Secka A."/>
            <person name="Antonio M."/>
            <person name="Oren A."/>
            <person name="Chaudhuri R.R."/>
            <person name="La Ragione R."/>
            <person name="Hildebrand F."/>
            <person name="Pallen M.J."/>
        </authorList>
    </citation>
    <scope>NUCLEOTIDE SEQUENCE</scope>
    <source>
        <strain evidence="2">ChiGjej4B4-7305</strain>
    </source>
</reference>
<dbReference type="Proteomes" id="UP000824037">
    <property type="component" value="Unassembled WGS sequence"/>
</dbReference>
<name>A0A9D2EIK8_9MICO</name>
<comment type="caution">
    <text evidence="2">The sequence shown here is derived from an EMBL/GenBank/DDBJ whole genome shotgun (WGS) entry which is preliminary data.</text>
</comment>
<dbReference type="InterPro" id="IPR002881">
    <property type="entry name" value="DUF58"/>
</dbReference>
<feature type="domain" description="DUF58" evidence="1">
    <location>
        <begin position="185"/>
        <end position="272"/>
    </location>
</feature>